<dbReference type="PANTHER" id="PTHR10963:SF55">
    <property type="entry name" value="GLYCOSIDE HYDROLASE FAMILY 16 PROTEIN"/>
    <property type="match status" value="1"/>
</dbReference>
<keyword evidence="7" id="KW-0614">Plasmid</keyword>
<keyword evidence="8" id="KW-1185">Reference proteome</keyword>
<dbReference type="PROSITE" id="PS51762">
    <property type="entry name" value="GH16_2"/>
    <property type="match status" value="1"/>
</dbReference>
<dbReference type="InterPro" id="IPR016287">
    <property type="entry name" value="Beta_agarase"/>
</dbReference>
<dbReference type="SUPFAM" id="SSF49899">
    <property type="entry name" value="Concanavalin A-like lectins/glucanases"/>
    <property type="match status" value="1"/>
</dbReference>
<dbReference type="InterPro" id="IPR000757">
    <property type="entry name" value="Beta-glucanase-like"/>
</dbReference>
<keyword evidence="2 5" id="KW-0732">Signal</keyword>
<dbReference type="PANTHER" id="PTHR10963">
    <property type="entry name" value="GLYCOSYL HYDROLASE-RELATED"/>
    <property type="match status" value="1"/>
</dbReference>
<evidence type="ECO:0000256" key="1">
    <source>
        <dbReference type="ARBA" id="ARBA00006865"/>
    </source>
</evidence>
<evidence type="ECO:0000256" key="5">
    <source>
        <dbReference type="SAM" id="SignalP"/>
    </source>
</evidence>
<protein>
    <submittedName>
        <fullName evidence="7">Family 16 glycosylhydrolase</fullName>
    </submittedName>
</protein>
<evidence type="ECO:0000313" key="7">
    <source>
        <dbReference type="EMBL" id="WAJ72099.1"/>
    </source>
</evidence>
<proteinExistence type="inferred from homology"/>
<dbReference type="Pfam" id="PF00722">
    <property type="entry name" value="Glyco_hydro_16"/>
    <property type="match status" value="1"/>
</dbReference>
<geneLocation type="plasmid" evidence="7 8">
    <name>pCadTS8_2</name>
</geneLocation>
<feature type="domain" description="GH16" evidence="6">
    <location>
        <begin position="40"/>
        <end position="291"/>
    </location>
</feature>
<dbReference type="PIRSF" id="PIRSF001097">
    <property type="entry name" value="Agarase"/>
    <property type="match status" value="1"/>
</dbReference>
<comment type="similarity">
    <text evidence="1">Belongs to the glycosyl hydrolase 16 family.</text>
</comment>
<feature type="signal peptide" evidence="5">
    <location>
        <begin position="1"/>
        <end position="30"/>
    </location>
</feature>
<dbReference type="InterPro" id="IPR013320">
    <property type="entry name" value="ConA-like_dom_sf"/>
</dbReference>
<organism evidence="7 8">
    <name type="scientific">Catenovulum adriaticum</name>
    <dbReference type="NCBI Taxonomy" id="2984846"/>
    <lineage>
        <taxon>Bacteria</taxon>
        <taxon>Pseudomonadati</taxon>
        <taxon>Pseudomonadota</taxon>
        <taxon>Gammaproteobacteria</taxon>
        <taxon>Alteromonadales</taxon>
        <taxon>Alteromonadaceae</taxon>
        <taxon>Catenovulum</taxon>
    </lineage>
</organism>
<evidence type="ECO:0000256" key="4">
    <source>
        <dbReference type="ARBA" id="ARBA00023295"/>
    </source>
</evidence>
<sequence>MLKNITNCFQQGHKLFCVYLLLLLSSTSVAVIAAPPQLTESKQWQVVDELTDEFNQTVLDTQKWDDYHPHWSGRAPSAFKKGNCYVQDGQLLLRSTLKTLPSKVNDPYQDIWVNSAACVSKKKQAKPGYYYEARIKASSLSMTSSFWFRVGQYSEIDVIEHIGNPSVESRQADLPYQYHANTHYYGPAKGRKPLANEYKMSTRGRDEFHVYGFWWKDPNTLWFYHNDKKVMEIKPRVPFSEPLKMIFDTEVFPWASAGVPNIGLPKVENLNDPHKNVMRVDWVRTYQPVKP</sequence>
<dbReference type="InterPro" id="IPR050546">
    <property type="entry name" value="Glycosyl_Hydrlase_16"/>
</dbReference>
<dbReference type="Proteomes" id="UP001163726">
    <property type="component" value="Plasmid pCadTS8_2"/>
</dbReference>
<dbReference type="RefSeq" id="WP_268076816.1">
    <property type="nucleotide sequence ID" value="NZ_CP109967.1"/>
</dbReference>
<evidence type="ECO:0000259" key="6">
    <source>
        <dbReference type="PROSITE" id="PS51762"/>
    </source>
</evidence>
<evidence type="ECO:0000313" key="8">
    <source>
        <dbReference type="Proteomes" id="UP001163726"/>
    </source>
</evidence>
<feature type="chain" id="PRO_5046250959" evidence="5">
    <location>
        <begin position="31"/>
        <end position="291"/>
    </location>
</feature>
<evidence type="ECO:0000256" key="3">
    <source>
        <dbReference type="ARBA" id="ARBA00022801"/>
    </source>
</evidence>
<keyword evidence="3" id="KW-0378">Hydrolase</keyword>
<reference evidence="7" key="1">
    <citation type="submission" date="2022-10" db="EMBL/GenBank/DDBJ databases">
        <title>Catenovulum adriacola sp. nov. isolated in the Harbour of Susak.</title>
        <authorList>
            <person name="Schoch T."/>
            <person name="Reich S.J."/>
            <person name="Stoeferle S."/>
            <person name="Flaiz M."/>
            <person name="Kazda M."/>
            <person name="Riedel C.U."/>
            <person name="Duerre P."/>
        </authorList>
    </citation>
    <scope>NUCLEOTIDE SEQUENCE</scope>
    <source>
        <strain evidence="7">TS8</strain>
        <plasmid evidence="7">pCadTS8_2</plasmid>
    </source>
</reference>
<dbReference type="EMBL" id="CP109967">
    <property type="protein sequence ID" value="WAJ72099.1"/>
    <property type="molecule type" value="Genomic_DNA"/>
</dbReference>
<evidence type="ECO:0000256" key="2">
    <source>
        <dbReference type="ARBA" id="ARBA00022729"/>
    </source>
</evidence>
<keyword evidence="4" id="KW-0326">Glycosidase</keyword>
<gene>
    <name evidence="7" type="ORF">OLW01_17615</name>
</gene>
<name>A0ABY7ARI8_9ALTE</name>
<accession>A0ABY7ARI8</accession>
<dbReference type="Gene3D" id="2.60.120.200">
    <property type="match status" value="1"/>
</dbReference>